<dbReference type="InterPro" id="IPR058913">
    <property type="entry name" value="Integrase_dom_put"/>
</dbReference>
<dbReference type="GO" id="GO:0003676">
    <property type="term" value="F:nucleic acid binding"/>
    <property type="evidence" value="ECO:0007669"/>
    <property type="project" value="InterPro"/>
</dbReference>
<dbReference type="SUPFAM" id="SSF53098">
    <property type="entry name" value="Ribonuclease H-like"/>
    <property type="match status" value="1"/>
</dbReference>
<comment type="caution">
    <text evidence="2">The sequence shown here is derived from an EMBL/GenBank/DDBJ whole genome shotgun (WGS) entry which is preliminary data.</text>
</comment>
<keyword evidence="3" id="KW-1185">Reference proteome</keyword>
<dbReference type="InterPro" id="IPR012337">
    <property type="entry name" value="RNaseH-like_sf"/>
</dbReference>
<feature type="domain" description="Integrase core" evidence="1">
    <location>
        <begin position="179"/>
        <end position="360"/>
    </location>
</feature>
<evidence type="ECO:0000313" key="2">
    <source>
        <dbReference type="EMBL" id="KAH3804258.1"/>
    </source>
</evidence>
<accession>A0A9D4JD72</accession>
<dbReference type="PANTHER" id="PTHR46791">
    <property type="entry name" value="EXPRESSED PROTEIN"/>
    <property type="match status" value="1"/>
</dbReference>
<organism evidence="2 3">
    <name type="scientific">Dreissena polymorpha</name>
    <name type="common">Zebra mussel</name>
    <name type="synonym">Mytilus polymorpha</name>
    <dbReference type="NCBI Taxonomy" id="45954"/>
    <lineage>
        <taxon>Eukaryota</taxon>
        <taxon>Metazoa</taxon>
        <taxon>Spiralia</taxon>
        <taxon>Lophotrochozoa</taxon>
        <taxon>Mollusca</taxon>
        <taxon>Bivalvia</taxon>
        <taxon>Autobranchia</taxon>
        <taxon>Heteroconchia</taxon>
        <taxon>Euheterodonta</taxon>
        <taxon>Imparidentia</taxon>
        <taxon>Neoheterodontei</taxon>
        <taxon>Myida</taxon>
        <taxon>Dreissenoidea</taxon>
        <taxon>Dreissenidae</taxon>
        <taxon>Dreissena</taxon>
    </lineage>
</organism>
<reference evidence="2" key="1">
    <citation type="journal article" date="2019" name="bioRxiv">
        <title>The Genome of the Zebra Mussel, Dreissena polymorpha: A Resource for Invasive Species Research.</title>
        <authorList>
            <person name="McCartney M.A."/>
            <person name="Auch B."/>
            <person name="Kono T."/>
            <person name="Mallez S."/>
            <person name="Zhang Y."/>
            <person name="Obille A."/>
            <person name="Becker A."/>
            <person name="Abrahante J.E."/>
            <person name="Garbe J."/>
            <person name="Badalamenti J.P."/>
            <person name="Herman A."/>
            <person name="Mangelson H."/>
            <person name="Liachko I."/>
            <person name="Sullivan S."/>
            <person name="Sone E.D."/>
            <person name="Koren S."/>
            <person name="Silverstein K.A.T."/>
            <person name="Beckman K.B."/>
            <person name="Gohl D.M."/>
        </authorList>
    </citation>
    <scope>NUCLEOTIDE SEQUENCE</scope>
    <source>
        <strain evidence="2">Duluth1</strain>
        <tissue evidence="2">Whole animal</tissue>
    </source>
</reference>
<gene>
    <name evidence="2" type="ORF">DPMN_132542</name>
</gene>
<dbReference type="Gene3D" id="3.30.420.10">
    <property type="entry name" value="Ribonuclease H-like superfamily/Ribonuclease H"/>
    <property type="match status" value="1"/>
</dbReference>
<name>A0A9D4JD72_DREPO</name>
<dbReference type="AlphaFoldDB" id="A0A9D4JD72"/>
<reference evidence="2" key="2">
    <citation type="submission" date="2020-11" db="EMBL/GenBank/DDBJ databases">
        <authorList>
            <person name="McCartney M.A."/>
            <person name="Auch B."/>
            <person name="Kono T."/>
            <person name="Mallez S."/>
            <person name="Becker A."/>
            <person name="Gohl D.M."/>
            <person name="Silverstein K.A.T."/>
            <person name="Koren S."/>
            <person name="Bechman K.B."/>
            <person name="Herman A."/>
            <person name="Abrahante J.E."/>
            <person name="Garbe J."/>
        </authorList>
    </citation>
    <scope>NUCLEOTIDE SEQUENCE</scope>
    <source>
        <strain evidence="2">Duluth1</strain>
        <tissue evidence="2">Whole animal</tissue>
    </source>
</reference>
<dbReference type="Proteomes" id="UP000828390">
    <property type="component" value="Unassembled WGS sequence"/>
</dbReference>
<dbReference type="EMBL" id="JAIWYP010000006">
    <property type="protein sequence ID" value="KAH3804258.1"/>
    <property type="molecule type" value="Genomic_DNA"/>
</dbReference>
<protein>
    <recommendedName>
        <fullName evidence="1">Integrase core domain-containing protein</fullName>
    </recommendedName>
</protein>
<evidence type="ECO:0000259" key="1">
    <source>
        <dbReference type="Pfam" id="PF24764"/>
    </source>
</evidence>
<evidence type="ECO:0000313" key="3">
    <source>
        <dbReference type="Proteomes" id="UP000828390"/>
    </source>
</evidence>
<dbReference type="InterPro" id="IPR036397">
    <property type="entry name" value="RNaseH_sf"/>
</dbReference>
<proteinExistence type="predicted"/>
<dbReference type="PANTHER" id="PTHR46791:SF5">
    <property type="entry name" value="CLR5 DOMAIN-CONTAINING PROTEIN-RELATED"/>
    <property type="match status" value="1"/>
</dbReference>
<dbReference type="Pfam" id="PF24764">
    <property type="entry name" value="rva_4"/>
    <property type="match status" value="1"/>
</dbReference>
<sequence length="425" mass="49003">MDVLSQTEEALNDLLQLSSFVSVENSLFLVEEALQCLVDNPQENTEDSLFRVENNTRGEKYEIPRETLESLIHNNLKVRKIAELLNVSKRTVERRMSEYNLTIRQSYSRISDEKLVFEVSKLCHEQPNVGYRTIQSLLQTKGLRIQKNRVRQCVKDCGTCGILLRRVFLSSSRVHRRTYSVSGPQALWHIDGNHKLIRWRLVIHGGKNGYSRLPVFLKVSNNNRSDTVLCAFIEAVNEFGLPQKVRLDKGGENVKVAEFMLQHQTGVPRCFIAGRSVHNQRIERLWREVWNGATSLYYSLFYNIEDEGILDVSNEIHIALLHLVFLPRNQSHLDRFAEALRRRTPRTENKCTPIQLWITGPRSYSSDHEQGDADAYGVNFQQDQLSVHPDSVIVPEGVPFPGRNLQQIQHIVEKESDCFGIYAYK</sequence>